<gene>
    <name evidence="1" type="ORF">H9761_05930</name>
</gene>
<reference evidence="1" key="1">
    <citation type="journal article" date="2021" name="PeerJ">
        <title>Extensive microbial diversity within the chicken gut microbiome revealed by metagenomics and culture.</title>
        <authorList>
            <person name="Gilroy R."/>
            <person name="Ravi A."/>
            <person name="Getino M."/>
            <person name="Pursley I."/>
            <person name="Horton D.L."/>
            <person name="Alikhan N.F."/>
            <person name="Baker D."/>
            <person name="Gharbi K."/>
            <person name="Hall N."/>
            <person name="Watson M."/>
            <person name="Adriaenssens E.M."/>
            <person name="Foster-Nyarko E."/>
            <person name="Jarju S."/>
            <person name="Secka A."/>
            <person name="Antonio M."/>
            <person name="Oren A."/>
            <person name="Chaudhuri R.R."/>
            <person name="La Ragione R."/>
            <person name="Hildebrand F."/>
            <person name="Pallen M.J."/>
        </authorList>
    </citation>
    <scope>NUCLEOTIDE SEQUENCE</scope>
    <source>
        <strain evidence="1">USAMLcec2-132</strain>
    </source>
</reference>
<sequence length="179" mass="20562">MLRHIALRITEKLKSAYPQAVWQWRDKPVLSSILAGNTIRICVENMAQYTHADIFFDRFGRIHIEPMVVGEFLPQEKKDSSSEGEGSGEPPVIDVRVWYELIGQKVLEEQITDLNANGHSRLSVKENGDIVIMRQKKEVFRAHLESFPEKSHWQELLAVLSEDELKGRIAGNQLQISWV</sequence>
<protein>
    <submittedName>
        <fullName evidence="1">Uncharacterized protein</fullName>
    </submittedName>
</protein>
<comment type="caution">
    <text evidence="1">The sequence shown here is derived from an EMBL/GenBank/DDBJ whole genome shotgun (WGS) entry which is preliminary data.</text>
</comment>
<name>A0A9D2NEB4_9FIRM</name>
<accession>A0A9D2NEB4</accession>
<dbReference type="Proteomes" id="UP000823891">
    <property type="component" value="Unassembled WGS sequence"/>
</dbReference>
<organism evidence="1 2">
    <name type="scientific">Candidatus Eisenbergiella merdavium</name>
    <dbReference type="NCBI Taxonomy" id="2838551"/>
    <lineage>
        <taxon>Bacteria</taxon>
        <taxon>Bacillati</taxon>
        <taxon>Bacillota</taxon>
        <taxon>Clostridia</taxon>
        <taxon>Lachnospirales</taxon>
        <taxon>Lachnospiraceae</taxon>
        <taxon>Eisenbergiella</taxon>
    </lineage>
</organism>
<dbReference type="AlphaFoldDB" id="A0A9D2NEB4"/>
<dbReference type="EMBL" id="DWWS01000021">
    <property type="protein sequence ID" value="HJC23228.1"/>
    <property type="molecule type" value="Genomic_DNA"/>
</dbReference>
<evidence type="ECO:0000313" key="2">
    <source>
        <dbReference type="Proteomes" id="UP000823891"/>
    </source>
</evidence>
<evidence type="ECO:0000313" key="1">
    <source>
        <dbReference type="EMBL" id="HJC23228.1"/>
    </source>
</evidence>
<reference evidence="1" key="2">
    <citation type="submission" date="2021-04" db="EMBL/GenBank/DDBJ databases">
        <authorList>
            <person name="Gilroy R."/>
        </authorList>
    </citation>
    <scope>NUCLEOTIDE SEQUENCE</scope>
    <source>
        <strain evidence="1">USAMLcec2-132</strain>
    </source>
</reference>
<proteinExistence type="predicted"/>